<dbReference type="RefSeq" id="XP_028134267.1">
    <property type="nucleotide sequence ID" value="XM_028278466.1"/>
</dbReference>
<dbReference type="Proteomes" id="UP001652700">
    <property type="component" value="Unplaced"/>
</dbReference>
<dbReference type="SMART" id="SM00369">
    <property type="entry name" value="LRR_TYP"/>
    <property type="match status" value="11"/>
</dbReference>
<sequence>MRLLLVMSLISTLDALHCDKEFNFIDSVYEKGYDIICQGLTNNYTTLLSDIHINYEISLTMENCSLTGVTSDLFKNVVNIKRLSISNSTFSFPPTEHIFEHVNQLEELVVINTRFKPGATSMADLPNLTKLTLRQNSLNSLEKNSFKKLEKLQSLQVTQNNLVDISNLFLCANKYLKSLNFSNNSIEHMGEVFFCEDQVTEPVFSVNSAKRSVGASFTYYRPSITFTDLYEIDFSHNNIEYLSNSFAFLKSLKVIKLQGNKITKLNSSHFSFLDYLEELKISDNNINSVEDDLFIGKIYLEKLDLSNNKLSQLNLQYLNCVKSLNLGSNEFDVKYLLSINTTNVLKTLKLYNNNIRDIPPNTFTYYAYLKHLDLSNNHIKLVELSFHGLTNLTHLEIRNNSIAGLPKNVFKTLKNLKILDMSQNELSVIHNNDIFVDQKNLEVLNLSRNSLTELSYPVFKNLKNLNTLDVTHNKLHVIEYDKLMTSLPSLILLDIKFNDLSCALLSKLVDYLKFKNVSYTLQKNEITDKMNIGGIFCRDEEAGALMRPKDTHVMFNISLALVIILLVVVLGIIAFKVHIYLKRRNYMADEFELVED</sequence>
<evidence type="ECO:0000313" key="6">
    <source>
        <dbReference type="Proteomes" id="UP001652700"/>
    </source>
</evidence>
<dbReference type="RefSeq" id="XP_028134249.1">
    <property type="nucleotide sequence ID" value="XM_028278448.1"/>
</dbReference>
<evidence type="ECO:0000256" key="2">
    <source>
        <dbReference type="ARBA" id="ARBA00022737"/>
    </source>
</evidence>
<dbReference type="InterPro" id="IPR003591">
    <property type="entry name" value="Leu-rich_rpt_typical-subtyp"/>
</dbReference>
<dbReference type="RefSeq" id="XP_028134241.1">
    <property type="nucleotide sequence ID" value="XM_028278440.1"/>
</dbReference>
<dbReference type="AlphaFoldDB" id="A0A6P7FES2"/>
<dbReference type="EnsemblMetazoa" id="XM_028278440.2">
    <property type="protein sequence ID" value="XP_028134241.1"/>
    <property type="gene ID" value="LOC114329367"/>
</dbReference>
<evidence type="ECO:0000313" key="8">
    <source>
        <dbReference type="RefSeq" id="XP_028134249.1"/>
    </source>
</evidence>
<dbReference type="InterPro" id="IPR032675">
    <property type="entry name" value="LRR_dom_sf"/>
</dbReference>
<dbReference type="PRINTS" id="PR00019">
    <property type="entry name" value="LEURICHRPT"/>
</dbReference>
<dbReference type="InterPro" id="IPR001611">
    <property type="entry name" value="Leu-rich_rpt"/>
</dbReference>
<evidence type="ECO:0000313" key="5">
    <source>
        <dbReference type="EnsemblMetazoa" id="XP_028134241.1"/>
    </source>
</evidence>
<dbReference type="Gene3D" id="3.80.10.10">
    <property type="entry name" value="Ribonuclease Inhibitor"/>
    <property type="match status" value="3"/>
</dbReference>
<organism evidence="7">
    <name type="scientific">Diabrotica virgifera virgifera</name>
    <name type="common">western corn rootworm</name>
    <dbReference type="NCBI Taxonomy" id="50390"/>
    <lineage>
        <taxon>Eukaryota</taxon>
        <taxon>Metazoa</taxon>
        <taxon>Ecdysozoa</taxon>
        <taxon>Arthropoda</taxon>
        <taxon>Hexapoda</taxon>
        <taxon>Insecta</taxon>
        <taxon>Pterygota</taxon>
        <taxon>Neoptera</taxon>
        <taxon>Endopterygota</taxon>
        <taxon>Coleoptera</taxon>
        <taxon>Polyphaga</taxon>
        <taxon>Cucujiformia</taxon>
        <taxon>Chrysomeloidea</taxon>
        <taxon>Chrysomelidae</taxon>
        <taxon>Galerucinae</taxon>
        <taxon>Diabroticina</taxon>
        <taxon>Diabroticites</taxon>
        <taxon>Diabrotica</taxon>
    </lineage>
</organism>
<accession>A0A6P7FES2</accession>
<dbReference type="KEGG" id="dvv:114329367"/>
<dbReference type="SUPFAM" id="SSF52058">
    <property type="entry name" value="L domain-like"/>
    <property type="match status" value="2"/>
</dbReference>
<protein>
    <submittedName>
        <fullName evidence="7 8">Protein slit-like</fullName>
    </submittedName>
</protein>
<reference evidence="5" key="2">
    <citation type="submission" date="2025-05" db="UniProtKB">
        <authorList>
            <consortium name="EnsemblMetazoa"/>
        </authorList>
    </citation>
    <scope>IDENTIFICATION</scope>
</reference>
<dbReference type="EnsemblMetazoa" id="XM_028278448.2">
    <property type="protein sequence ID" value="XP_028134249.1"/>
    <property type="gene ID" value="LOC114329367"/>
</dbReference>
<dbReference type="GeneID" id="114329367"/>
<dbReference type="FunFam" id="3.80.10.10:FF:001164">
    <property type="entry name" value="GH01279p"/>
    <property type="match status" value="1"/>
</dbReference>
<proteinExistence type="predicted"/>
<keyword evidence="4" id="KW-0732">Signal</keyword>
<dbReference type="SMART" id="SM00365">
    <property type="entry name" value="LRR_SD22"/>
    <property type="match status" value="7"/>
</dbReference>
<evidence type="ECO:0000256" key="3">
    <source>
        <dbReference type="SAM" id="Phobius"/>
    </source>
</evidence>
<dbReference type="Pfam" id="PF13855">
    <property type="entry name" value="LRR_8"/>
    <property type="match status" value="4"/>
</dbReference>
<keyword evidence="6" id="KW-1185">Reference proteome</keyword>
<feature type="transmembrane region" description="Helical" evidence="3">
    <location>
        <begin position="553"/>
        <end position="575"/>
    </location>
</feature>
<keyword evidence="1" id="KW-0433">Leucine-rich repeat</keyword>
<name>A0A6P7FES2_DIAVI</name>
<keyword evidence="3" id="KW-0472">Membrane</keyword>
<dbReference type="OrthoDB" id="676979at2759"/>
<gene>
    <name evidence="7 8 9 10" type="primary">LOC114329367</name>
</gene>
<evidence type="ECO:0000256" key="1">
    <source>
        <dbReference type="ARBA" id="ARBA00022614"/>
    </source>
</evidence>
<dbReference type="PANTHER" id="PTHR45712:SF22">
    <property type="entry name" value="INSULIN-LIKE GROWTH FACTOR-BINDING PROTEIN COMPLEX ACID LABILE SUBUNIT"/>
    <property type="match status" value="1"/>
</dbReference>
<dbReference type="PROSITE" id="PS51450">
    <property type="entry name" value="LRR"/>
    <property type="match status" value="4"/>
</dbReference>
<dbReference type="EnsemblMetazoa" id="XM_028278458.2">
    <property type="protein sequence ID" value="XP_028134259.1"/>
    <property type="gene ID" value="LOC114329367"/>
</dbReference>
<keyword evidence="2" id="KW-0677">Repeat</keyword>
<dbReference type="RefSeq" id="XP_028134259.1">
    <property type="nucleotide sequence ID" value="XM_028278458.1"/>
</dbReference>
<keyword evidence="3" id="KW-1133">Transmembrane helix</keyword>
<feature type="chain" id="PRO_5044650929" evidence="4">
    <location>
        <begin position="16"/>
        <end position="596"/>
    </location>
</feature>
<evidence type="ECO:0000313" key="7">
    <source>
        <dbReference type="RefSeq" id="XP_028134241.1"/>
    </source>
</evidence>
<evidence type="ECO:0000313" key="10">
    <source>
        <dbReference type="RefSeq" id="XP_028134267.1"/>
    </source>
</evidence>
<dbReference type="PANTHER" id="PTHR45712">
    <property type="entry name" value="AGAP008170-PA"/>
    <property type="match status" value="1"/>
</dbReference>
<feature type="signal peptide" evidence="4">
    <location>
        <begin position="1"/>
        <end position="15"/>
    </location>
</feature>
<evidence type="ECO:0000313" key="9">
    <source>
        <dbReference type="RefSeq" id="XP_028134259.1"/>
    </source>
</evidence>
<reference evidence="7 8" key="1">
    <citation type="submission" date="2025-04" db="UniProtKB">
        <authorList>
            <consortium name="RefSeq"/>
        </authorList>
    </citation>
    <scope>IDENTIFICATION</scope>
    <source>
        <tissue evidence="7 8">Whole insect</tissue>
    </source>
</reference>
<keyword evidence="3" id="KW-0812">Transmembrane</keyword>
<dbReference type="InterPro" id="IPR050333">
    <property type="entry name" value="SLRP"/>
</dbReference>
<evidence type="ECO:0000256" key="4">
    <source>
        <dbReference type="SAM" id="SignalP"/>
    </source>
</evidence>